<evidence type="ECO:0000256" key="13">
    <source>
        <dbReference type="SAM" id="MobiDB-lite"/>
    </source>
</evidence>
<dbReference type="GO" id="GO:0005886">
    <property type="term" value="C:plasma membrane"/>
    <property type="evidence" value="ECO:0007669"/>
    <property type="project" value="UniProtKB-SubCell"/>
</dbReference>
<keyword evidence="4 12" id="KW-0812">Transmembrane</keyword>
<feature type="transmembrane region" description="Helical" evidence="12">
    <location>
        <begin position="178"/>
        <end position="198"/>
    </location>
</feature>
<dbReference type="NCBIfam" id="TIGR03592">
    <property type="entry name" value="yidC_oxa1_cterm"/>
    <property type="match status" value="1"/>
</dbReference>
<evidence type="ECO:0000259" key="15">
    <source>
        <dbReference type="Pfam" id="PF02096"/>
    </source>
</evidence>
<evidence type="ECO:0000256" key="1">
    <source>
        <dbReference type="ARBA" id="ARBA00004651"/>
    </source>
</evidence>
<keyword evidence="3 12" id="KW-1003">Cell membrane</keyword>
<evidence type="ECO:0000256" key="6">
    <source>
        <dbReference type="ARBA" id="ARBA00022927"/>
    </source>
</evidence>
<dbReference type="PRINTS" id="PR00701">
    <property type="entry name" value="60KDINNERMP"/>
</dbReference>
<sequence>MKKTFRRILYSGFTLSALLLLTGCVQTKNGQPTGNGWVYNLLVKPMSSIIEYFANNLGWGYGFAIIGVTIIVRLLILPLGLNQAYKASYQQEKMAYLKPVLQPIQDKMKNATTPEAKMAAQQELMQVQKDNGVSMFGGIGCLPLLIQMPFFSALFYAARYTPGIDQATFFGMNLGQRSLVLVGLAGVLYLIQSYLSTIGMPEEQKAQMKSMMIMSPLMIVFMSLSSPAGVTLYWVVGGLFGIIQQLITTFMIKPSLKKRIDREFEENPPVVNTKDIKDVTPKQANVLVQENMKKNLGKNNGRNAGKQNKNK</sequence>
<evidence type="ECO:0000256" key="2">
    <source>
        <dbReference type="ARBA" id="ARBA00022448"/>
    </source>
</evidence>
<dbReference type="AlphaFoldDB" id="A0A1E8GSY4"/>
<proteinExistence type="inferred from homology"/>
<comment type="similarity">
    <text evidence="12">Belongs to the OXA1/ALB3/YidC family. Type 2 subfamily.</text>
</comment>
<evidence type="ECO:0000256" key="7">
    <source>
        <dbReference type="ARBA" id="ARBA00022989"/>
    </source>
</evidence>
<dbReference type="PANTHER" id="PTHR12428:SF65">
    <property type="entry name" value="CYTOCHROME C OXIDASE ASSEMBLY PROTEIN COX18, MITOCHONDRIAL"/>
    <property type="match status" value="1"/>
</dbReference>
<feature type="compositionally biased region" description="Polar residues" evidence="13">
    <location>
        <begin position="297"/>
        <end position="311"/>
    </location>
</feature>
<keyword evidence="17" id="KW-1185">Reference proteome</keyword>
<evidence type="ECO:0000256" key="12">
    <source>
        <dbReference type="HAMAP-Rule" id="MF_01811"/>
    </source>
</evidence>
<feature type="region of interest" description="Disordered" evidence="13">
    <location>
        <begin position="291"/>
        <end position="311"/>
    </location>
</feature>
<dbReference type="PROSITE" id="PS51257">
    <property type="entry name" value="PROKAR_LIPOPROTEIN"/>
    <property type="match status" value="1"/>
</dbReference>
<dbReference type="Proteomes" id="UP000178622">
    <property type="component" value="Unassembled WGS sequence"/>
</dbReference>
<evidence type="ECO:0000256" key="11">
    <source>
        <dbReference type="ARBA" id="ARBA00023288"/>
    </source>
</evidence>
<dbReference type="STRING" id="1859473.BG261_01515"/>
<evidence type="ECO:0000256" key="4">
    <source>
        <dbReference type="ARBA" id="ARBA00022692"/>
    </source>
</evidence>
<keyword evidence="6 12" id="KW-0653">Protein transport</keyword>
<dbReference type="GO" id="GO:0015031">
    <property type="term" value="P:protein transport"/>
    <property type="evidence" value="ECO:0007669"/>
    <property type="project" value="UniProtKB-KW"/>
</dbReference>
<keyword evidence="5 12" id="KW-0732">Signal</keyword>
<evidence type="ECO:0000313" key="16">
    <source>
        <dbReference type="EMBL" id="OFI50578.1"/>
    </source>
</evidence>
<reference evidence="17" key="1">
    <citation type="submission" date="2016-09" db="EMBL/GenBank/DDBJ databases">
        <title>Draft genome sequence of a novel species of the family Streptococcaceae isolated from flowers.</title>
        <authorList>
            <person name="Chuah L.-O."/>
            <person name="Yap K.-P."/>
            <person name="Thong K.L."/>
            <person name="Liong M.T."/>
            <person name="Ahmad R."/>
            <person name="Rusul G."/>
        </authorList>
    </citation>
    <scope>NUCLEOTIDE SEQUENCE [LARGE SCALE GENOMIC DNA]</scope>
    <source>
        <strain evidence="17">DF1</strain>
    </source>
</reference>
<evidence type="ECO:0000256" key="10">
    <source>
        <dbReference type="ARBA" id="ARBA00023186"/>
    </source>
</evidence>
<comment type="function">
    <text evidence="12">Required for the insertion and/or proper folding and/or complex formation of integral membrane proteins into the membrane. Involved in integration of membrane proteins that insert both dependently and independently of the Sec translocase complex, as well as at least some lipoproteins.</text>
</comment>
<evidence type="ECO:0000256" key="3">
    <source>
        <dbReference type="ARBA" id="ARBA00022475"/>
    </source>
</evidence>
<dbReference type="OrthoDB" id="9780552at2"/>
<keyword evidence="7 12" id="KW-1133">Transmembrane helix</keyword>
<dbReference type="EMBL" id="MKIR01000001">
    <property type="protein sequence ID" value="OFI50578.1"/>
    <property type="molecule type" value="Genomic_DNA"/>
</dbReference>
<dbReference type="InterPro" id="IPR028055">
    <property type="entry name" value="YidC/Oxa/ALB_C"/>
</dbReference>
<evidence type="ECO:0000256" key="8">
    <source>
        <dbReference type="ARBA" id="ARBA00023136"/>
    </source>
</evidence>
<dbReference type="CDD" id="cd20070">
    <property type="entry name" value="5TM_YidC_Alb3"/>
    <property type="match status" value="1"/>
</dbReference>
<accession>A0A1E8GSY4</accession>
<keyword evidence="8 12" id="KW-0472">Membrane</keyword>
<keyword evidence="2 12" id="KW-0813">Transport</keyword>
<dbReference type="GO" id="GO:0032977">
    <property type="term" value="F:membrane insertase activity"/>
    <property type="evidence" value="ECO:0007669"/>
    <property type="project" value="InterPro"/>
</dbReference>
<evidence type="ECO:0000313" key="17">
    <source>
        <dbReference type="Proteomes" id="UP000178622"/>
    </source>
</evidence>
<dbReference type="RefSeq" id="WP_070791416.1">
    <property type="nucleotide sequence ID" value="NZ_MKIR01000001.1"/>
</dbReference>
<protein>
    <recommendedName>
        <fullName evidence="12">Membrane protein insertase YidC</fullName>
    </recommendedName>
    <alternativeName>
        <fullName evidence="12">Foldase YidC</fullName>
    </alternativeName>
    <alternativeName>
        <fullName evidence="12">Membrane integrase YidC</fullName>
    </alternativeName>
    <alternativeName>
        <fullName evidence="12">Membrane protein YidC</fullName>
    </alternativeName>
</protein>
<dbReference type="Pfam" id="PF02096">
    <property type="entry name" value="60KD_IMP"/>
    <property type="match status" value="1"/>
</dbReference>
<keyword evidence="9" id="KW-0564">Palmitate</keyword>
<evidence type="ECO:0000256" key="9">
    <source>
        <dbReference type="ARBA" id="ARBA00023139"/>
    </source>
</evidence>
<organism evidence="16 17">
    <name type="scientific">Floricoccus tropicus</name>
    <dbReference type="NCBI Taxonomy" id="1859473"/>
    <lineage>
        <taxon>Bacteria</taxon>
        <taxon>Bacillati</taxon>
        <taxon>Bacillota</taxon>
        <taxon>Bacilli</taxon>
        <taxon>Lactobacillales</taxon>
        <taxon>Streptococcaceae</taxon>
        <taxon>Floricoccus</taxon>
    </lineage>
</organism>
<name>A0A1E8GSY4_9LACT</name>
<feature type="transmembrane region" description="Helical" evidence="12">
    <location>
        <begin position="59"/>
        <end position="81"/>
    </location>
</feature>
<evidence type="ECO:0000256" key="14">
    <source>
        <dbReference type="SAM" id="SignalP"/>
    </source>
</evidence>
<feature type="transmembrane region" description="Helical" evidence="12">
    <location>
        <begin position="135"/>
        <end position="158"/>
    </location>
</feature>
<gene>
    <name evidence="12" type="primary">yidC</name>
    <name evidence="16" type="ORF">BG261_01515</name>
</gene>
<dbReference type="GO" id="GO:0051205">
    <property type="term" value="P:protein insertion into membrane"/>
    <property type="evidence" value="ECO:0007669"/>
    <property type="project" value="TreeGrafter"/>
</dbReference>
<comment type="caution">
    <text evidence="12">Lacks conserved residue(s) required for the propagation of feature annotation.</text>
</comment>
<evidence type="ECO:0000256" key="5">
    <source>
        <dbReference type="ARBA" id="ARBA00022729"/>
    </source>
</evidence>
<dbReference type="PANTHER" id="PTHR12428">
    <property type="entry name" value="OXA1"/>
    <property type="match status" value="1"/>
</dbReference>
<feature type="domain" description="Membrane insertase YidC/Oxa/ALB C-terminal" evidence="15">
    <location>
        <begin position="61"/>
        <end position="248"/>
    </location>
</feature>
<comment type="subcellular location">
    <subcellularLocation>
        <location evidence="1 12">Cell membrane</location>
        <topology evidence="1 12">Multi-pass membrane protein</topology>
    </subcellularLocation>
</comment>
<keyword evidence="11 12" id="KW-0449">Lipoprotein</keyword>
<dbReference type="InterPro" id="IPR023060">
    <property type="entry name" value="YidC/YidC1/YidC2_Firmicutes"/>
</dbReference>
<keyword evidence="10 12" id="KW-0143">Chaperone</keyword>
<comment type="caution">
    <text evidence="16">The sequence shown here is derived from an EMBL/GenBank/DDBJ whole genome shotgun (WGS) entry which is preliminary data.</text>
</comment>
<dbReference type="NCBIfam" id="NF002687">
    <property type="entry name" value="PRK02463.1"/>
    <property type="match status" value="1"/>
</dbReference>
<feature type="chain" id="PRO_5009450755" description="Membrane protein insertase YidC" evidence="14">
    <location>
        <begin position="28"/>
        <end position="311"/>
    </location>
</feature>
<feature type="signal peptide" evidence="14">
    <location>
        <begin position="1"/>
        <end position="27"/>
    </location>
</feature>
<dbReference type="HAMAP" id="MF_01811">
    <property type="entry name" value="YidC_type2"/>
    <property type="match status" value="1"/>
</dbReference>
<dbReference type="InterPro" id="IPR001708">
    <property type="entry name" value="YidC/ALB3/OXA1/COX18"/>
</dbReference>
<dbReference type="InterPro" id="IPR047196">
    <property type="entry name" value="YidC_ALB_C"/>
</dbReference>